<comment type="caution">
    <text evidence="8">The sequence shown here is derived from an EMBL/GenBank/DDBJ whole genome shotgun (WGS) entry which is preliminary data.</text>
</comment>
<accession>A0ABV1SL13</accession>
<proteinExistence type="inferred from homology"/>
<evidence type="ECO:0000256" key="6">
    <source>
        <dbReference type="ARBA" id="ARBA00049753"/>
    </source>
</evidence>
<keyword evidence="4 7" id="KW-0732">Signal</keyword>
<dbReference type="SUPFAM" id="SSF53850">
    <property type="entry name" value="Periplasmic binding protein-like II"/>
    <property type="match status" value="1"/>
</dbReference>
<sequence length="421" mass="45226">MKKKNMSRSLSGLTSGIALSAFCLVTPAHADPVKAQVMHWWTSGSEASALQVMVKDFNANGGEWVDNAVPDFESALAAATSSIIGGNPPDALQFNAGTQFADLAQKGYLTDLSSYAETGHWDKALPPALLKAVSYDGKVYAMPVDNHGENWLWVNKKVMADAGVTMPEDWSGFFPMLDTLKAAGVTPIAHGGEAWQTLELFYQVMMFRGDLDLYNAIFVDGDTDKINSPEFKAFAQDFKRLTNYIDAGSPGRKWNDATAMVIQGKAAMQFMGDWAKGEFTAAGLEAGKDYECLLGLGGKDHFVISSDVFVLPAAKRQDKKAVDDLLVKTMMSPEVQVAFNKVKGGIPARLDADGSSLDACASKGYKAMQDPSMQVAGPEISASADRVGAIQDAVSEYWNTPSMSAEDFAASLTDAIEMTAE</sequence>
<reference evidence="8 9" key="1">
    <citation type="submission" date="2024-01" db="EMBL/GenBank/DDBJ databases">
        <authorList>
            <person name="Deng Y."/>
            <person name="Su J."/>
        </authorList>
    </citation>
    <scope>NUCLEOTIDE SEQUENCE [LARGE SCALE GENOMIC DNA]</scope>
    <source>
        <strain evidence="8 9">CPCC 100088</strain>
    </source>
</reference>
<dbReference type="PANTHER" id="PTHR43649:SF28">
    <property type="entry name" value="BINDING PROTEIN COMPONENT OF ABC SUGAR TRANSPORTER-RELATED"/>
    <property type="match status" value="1"/>
</dbReference>
<dbReference type="PANTHER" id="PTHR43649">
    <property type="entry name" value="ARABINOSE-BINDING PROTEIN-RELATED"/>
    <property type="match status" value="1"/>
</dbReference>
<dbReference type="Proteomes" id="UP001438953">
    <property type="component" value="Unassembled WGS sequence"/>
</dbReference>
<evidence type="ECO:0000256" key="3">
    <source>
        <dbReference type="ARBA" id="ARBA00022448"/>
    </source>
</evidence>
<dbReference type="InterPro" id="IPR050490">
    <property type="entry name" value="Bact_solute-bd_prot1"/>
</dbReference>
<evidence type="ECO:0000256" key="1">
    <source>
        <dbReference type="ARBA" id="ARBA00004418"/>
    </source>
</evidence>
<organism evidence="8 9">
    <name type="scientific">Thioclava kandeliae</name>
    <dbReference type="NCBI Taxonomy" id="3070818"/>
    <lineage>
        <taxon>Bacteria</taxon>
        <taxon>Pseudomonadati</taxon>
        <taxon>Pseudomonadota</taxon>
        <taxon>Alphaproteobacteria</taxon>
        <taxon>Rhodobacterales</taxon>
        <taxon>Paracoccaceae</taxon>
        <taxon>Thioclava</taxon>
    </lineage>
</organism>
<reference evidence="8 9" key="2">
    <citation type="submission" date="2024-06" db="EMBL/GenBank/DDBJ databases">
        <title>Thioclava kandeliae sp. nov. from a rhizosphere soil sample of Kandelia candel in a mangrove.</title>
        <authorList>
            <person name="Mu T."/>
        </authorList>
    </citation>
    <scope>NUCLEOTIDE SEQUENCE [LARGE SCALE GENOMIC DNA]</scope>
    <source>
        <strain evidence="8 9">CPCC 100088</strain>
    </source>
</reference>
<keyword evidence="9" id="KW-1185">Reference proteome</keyword>
<evidence type="ECO:0000313" key="8">
    <source>
        <dbReference type="EMBL" id="MER5173597.1"/>
    </source>
</evidence>
<comment type="subcellular location">
    <subcellularLocation>
        <location evidence="1">Periplasm</location>
    </subcellularLocation>
</comment>
<evidence type="ECO:0000256" key="5">
    <source>
        <dbReference type="ARBA" id="ARBA00049629"/>
    </source>
</evidence>
<dbReference type="RefSeq" id="WP_350938974.1">
    <property type="nucleotide sequence ID" value="NZ_JAYWLC010000021.1"/>
</dbReference>
<evidence type="ECO:0000256" key="4">
    <source>
        <dbReference type="ARBA" id="ARBA00022729"/>
    </source>
</evidence>
<dbReference type="Pfam" id="PF01547">
    <property type="entry name" value="SBP_bac_1"/>
    <property type="match status" value="1"/>
</dbReference>
<evidence type="ECO:0000256" key="2">
    <source>
        <dbReference type="ARBA" id="ARBA00008520"/>
    </source>
</evidence>
<evidence type="ECO:0000256" key="7">
    <source>
        <dbReference type="SAM" id="SignalP"/>
    </source>
</evidence>
<comment type="function">
    <text evidence="5">Part of a binding-protein-dependent transport system for a sugar.</text>
</comment>
<dbReference type="Gene3D" id="3.40.190.10">
    <property type="entry name" value="Periplasmic binding protein-like II"/>
    <property type="match status" value="2"/>
</dbReference>
<feature type="chain" id="PRO_5046396279" description="Probable sugar-binding periplasmic protein" evidence="7">
    <location>
        <begin position="31"/>
        <end position="421"/>
    </location>
</feature>
<gene>
    <name evidence="8" type="ORF">VSX56_17670</name>
</gene>
<feature type="signal peptide" evidence="7">
    <location>
        <begin position="1"/>
        <end position="30"/>
    </location>
</feature>
<evidence type="ECO:0000313" key="9">
    <source>
        <dbReference type="Proteomes" id="UP001438953"/>
    </source>
</evidence>
<keyword evidence="3" id="KW-0813">Transport</keyword>
<dbReference type="InterPro" id="IPR006059">
    <property type="entry name" value="SBP"/>
</dbReference>
<comment type="similarity">
    <text evidence="2">Belongs to the bacterial solute-binding protein 1 family.</text>
</comment>
<protein>
    <recommendedName>
        <fullName evidence="6">Probable sugar-binding periplasmic protein</fullName>
    </recommendedName>
</protein>
<name>A0ABV1SL13_9RHOB</name>
<dbReference type="EMBL" id="JAYWLC010000021">
    <property type="protein sequence ID" value="MER5173597.1"/>
    <property type="molecule type" value="Genomic_DNA"/>
</dbReference>